<evidence type="ECO:0000313" key="2">
    <source>
        <dbReference type="Proteomes" id="UP000664628"/>
    </source>
</evidence>
<dbReference type="RefSeq" id="WP_207327196.1">
    <property type="nucleotide sequence ID" value="NZ_JAFMYW010000001.1"/>
</dbReference>
<evidence type="ECO:0000313" key="1">
    <source>
        <dbReference type="EMBL" id="MBO0947280.1"/>
    </source>
</evidence>
<organism evidence="1 2">
    <name type="scientific">Fibrella forsythiae</name>
    <dbReference type="NCBI Taxonomy" id="2817061"/>
    <lineage>
        <taxon>Bacteria</taxon>
        <taxon>Pseudomonadati</taxon>
        <taxon>Bacteroidota</taxon>
        <taxon>Cytophagia</taxon>
        <taxon>Cytophagales</taxon>
        <taxon>Spirosomataceae</taxon>
        <taxon>Fibrella</taxon>
    </lineage>
</organism>
<name>A0ABS3JBB5_9BACT</name>
<accession>A0ABS3JBB5</accession>
<sequence>MWGLPWAYVERMTQDAPRYQYSPKEPEKVKTKEEPLNAETAQRFMDRLQGRI</sequence>
<protein>
    <submittedName>
        <fullName evidence="1">Uncharacterized protein</fullName>
    </submittedName>
</protein>
<dbReference type="EMBL" id="JAFMYW010000001">
    <property type="protein sequence ID" value="MBO0947280.1"/>
    <property type="molecule type" value="Genomic_DNA"/>
</dbReference>
<dbReference type="Proteomes" id="UP000664628">
    <property type="component" value="Unassembled WGS sequence"/>
</dbReference>
<keyword evidence="2" id="KW-1185">Reference proteome</keyword>
<reference evidence="1 2" key="1">
    <citation type="submission" date="2021-03" db="EMBL/GenBank/DDBJ databases">
        <title>Fibrella sp. HMF5405 genome sequencing and assembly.</title>
        <authorList>
            <person name="Kang H."/>
            <person name="Kim H."/>
            <person name="Bae S."/>
            <person name="Joh K."/>
        </authorList>
    </citation>
    <scope>NUCLEOTIDE SEQUENCE [LARGE SCALE GENOMIC DNA]</scope>
    <source>
        <strain evidence="1 2">HMF5405</strain>
    </source>
</reference>
<proteinExistence type="predicted"/>
<comment type="caution">
    <text evidence="1">The sequence shown here is derived from an EMBL/GenBank/DDBJ whole genome shotgun (WGS) entry which is preliminary data.</text>
</comment>
<gene>
    <name evidence="1" type="ORF">J2I46_01715</name>
</gene>